<dbReference type="AlphaFoldDB" id="A0A077X1K1"/>
<reference evidence="2" key="1">
    <citation type="journal article" date="2014" name="Genome Announc.">
        <title>De novo whole-genome sequence and genome annotation of Lichtheimia ramosa.</title>
        <authorList>
            <person name="Linde J."/>
            <person name="Schwartze V."/>
            <person name="Binder U."/>
            <person name="Lass-Florl C."/>
            <person name="Voigt K."/>
            <person name="Horn F."/>
        </authorList>
    </citation>
    <scope>NUCLEOTIDE SEQUENCE</scope>
    <source>
        <strain evidence="2">JMRC FSU:6197</strain>
    </source>
</reference>
<evidence type="ECO:0000313" key="2">
    <source>
        <dbReference type="EMBL" id="CDS12932.1"/>
    </source>
</evidence>
<proteinExistence type="predicted"/>
<name>A0A077X1K1_9FUNG</name>
<evidence type="ECO:0000256" key="1">
    <source>
        <dbReference type="SAM" id="MobiDB-lite"/>
    </source>
</evidence>
<feature type="region of interest" description="Disordered" evidence="1">
    <location>
        <begin position="219"/>
        <end position="238"/>
    </location>
</feature>
<organism evidence="2">
    <name type="scientific">Lichtheimia ramosa</name>
    <dbReference type="NCBI Taxonomy" id="688394"/>
    <lineage>
        <taxon>Eukaryota</taxon>
        <taxon>Fungi</taxon>
        <taxon>Fungi incertae sedis</taxon>
        <taxon>Mucoromycota</taxon>
        <taxon>Mucoromycotina</taxon>
        <taxon>Mucoromycetes</taxon>
        <taxon>Mucorales</taxon>
        <taxon>Lichtheimiaceae</taxon>
        <taxon>Lichtheimia</taxon>
    </lineage>
</organism>
<gene>
    <name evidence="2" type="ORF">LRAMOSA05116</name>
</gene>
<protein>
    <submittedName>
        <fullName evidence="2">Uncharacterized protein</fullName>
    </submittedName>
</protein>
<sequence length="277" mass="31399">MNELQLKPYEQPIEASFDTPLQVSTLIMIQGRTSQQTKSQYDFLSKRQGTAFAVLPVHTDDEHKLFKSLLAQHFPDHLTKGVDFAMFARIWSRHDDRINIHYKTPEYLRSQYTMWKDSNNAAITRTNNERTVTSIDQLVQSTRRKRVAPPAHHPRPQKLPRPIQLQAMPIVLPPQLTSIQHADPTLPPHLQLPSPSIAAPTLGHVIPNDTHLAPKPIPTNTPSLSSSNIETNNTPQTTTKNILDDITKLGRRCGKCFRYECKGRGGRGRCENIGKDR</sequence>
<accession>A0A077X1K1</accession>
<dbReference type="OrthoDB" id="2284808at2759"/>
<dbReference type="EMBL" id="LK023368">
    <property type="protein sequence ID" value="CDS12932.1"/>
    <property type="molecule type" value="Genomic_DNA"/>
</dbReference>